<feature type="compositionally biased region" description="Low complexity" evidence="1">
    <location>
        <begin position="14"/>
        <end position="34"/>
    </location>
</feature>
<protein>
    <submittedName>
        <fullName evidence="2">Uncharacterized protein</fullName>
    </submittedName>
</protein>
<feature type="compositionally biased region" description="Acidic residues" evidence="1">
    <location>
        <begin position="66"/>
        <end position="79"/>
    </location>
</feature>
<accession>A0ABP6NGH5</accession>
<dbReference type="EMBL" id="BAAAVM010000049">
    <property type="protein sequence ID" value="GAA3147434.1"/>
    <property type="molecule type" value="Genomic_DNA"/>
</dbReference>
<evidence type="ECO:0000313" key="2">
    <source>
        <dbReference type="EMBL" id="GAA3147434.1"/>
    </source>
</evidence>
<organism evidence="2 3">
    <name type="scientific">Streptomyces rameus</name>
    <dbReference type="NCBI Taxonomy" id="68261"/>
    <lineage>
        <taxon>Bacteria</taxon>
        <taxon>Bacillati</taxon>
        <taxon>Actinomycetota</taxon>
        <taxon>Actinomycetes</taxon>
        <taxon>Kitasatosporales</taxon>
        <taxon>Streptomycetaceae</taxon>
        <taxon>Streptomyces</taxon>
    </lineage>
</organism>
<proteinExistence type="predicted"/>
<feature type="region of interest" description="Disordered" evidence="1">
    <location>
        <begin position="1"/>
        <end position="99"/>
    </location>
</feature>
<keyword evidence="3" id="KW-1185">Reference proteome</keyword>
<dbReference type="Proteomes" id="UP001500893">
    <property type="component" value="Unassembled WGS sequence"/>
</dbReference>
<sequence length="99" mass="10545">MAPVTAARARRHPAQQPAGAPGQPRPGQQQGQGQHAHRHRRRVQAGQLRGKIAQIGEDGTVRAAAEDDVQLGDGDGDADAGEHAVHHGRTDRERAARHP</sequence>
<evidence type="ECO:0000313" key="3">
    <source>
        <dbReference type="Proteomes" id="UP001500893"/>
    </source>
</evidence>
<reference evidence="3" key="1">
    <citation type="journal article" date="2019" name="Int. J. Syst. Evol. Microbiol.">
        <title>The Global Catalogue of Microorganisms (GCM) 10K type strain sequencing project: providing services to taxonomists for standard genome sequencing and annotation.</title>
        <authorList>
            <consortium name="The Broad Institute Genomics Platform"/>
            <consortium name="The Broad Institute Genome Sequencing Center for Infectious Disease"/>
            <person name="Wu L."/>
            <person name="Ma J."/>
        </authorList>
    </citation>
    <scope>NUCLEOTIDE SEQUENCE [LARGE SCALE GENOMIC DNA]</scope>
    <source>
        <strain evidence="3">JCM 11574</strain>
    </source>
</reference>
<feature type="compositionally biased region" description="Basic and acidic residues" evidence="1">
    <location>
        <begin position="80"/>
        <end position="99"/>
    </location>
</feature>
<name>A0ABP6NGH5_9ACTN</name>
<comment type="caution">
    <text evidence="2">The sequence shown here is derived from an EMBL/GenBank/DDBJ whole genome shotgun (WGS) entry which is preliminary data.</text>
</comment>
<gene>
    <name evidence="2" type="ORF">GCM10010521_38370</name>
</gene>
<evidence type="ECO:0000256" key="1">
    <source>
        <dbReference type="SAM" id="MobiDB-lite"/>
    </source>
</evidence>